<organism evidence="2 4">
    <name type="scientific">Thiopseudomonas alkaliphila</name>
    <dbReference type="NCBI Taxonomy" id="1697053"/>
    <lineage>
        <taxon>Bacteria</taxon>
        <taxon>Pseudomonadati</taxon>
        <taxon>Pseudomonadota</taxon>
        <taxon>Gammaproteobacteria</taxon>
        <taxon>Pseudomonadales</taxon>
        <taxon>Pseudomonadaceae</taxon>
        <taxon>Thiopseudomonas</taxon>
    </lineage>
</organism>
<gene>
    <name evidence="2" type="ORF">AKN88_08555</name>
    <name evidence="3" type="ORF">HX099_01985</name>
</gene>
<keyword evidence="4" id="KW-1185">Reference proteome</keyword>
<dbReference type="PATRIC" id="fig|1697052.3.peg.1161"/>
<dbReference type="GO" id="GO:0015628">
    <property type="term" value="P:protein secretion by the type II secretion system"/>
    <property type="evidence" value="ECO:0007669"/>
    <property type="project" value="TreeGrafter"/>
</dbReference>
<dbReference type="RefSeq" id="WP_053101175.1">
    <property type="nucleotide sequence ID" value="NZ_CP012359.1"/>
</dbReference>
<dbReference type="Proteomes" id="UP000063953">
    <property type="component" value="Chromosome"/>
</dbReference>
<reference evidence="2 4" key="1">
    <citation type="journal article" date="2015" name="Genome Announc.">
        <title>Genome Sequences of Oblitimonas alkaliphila gen. nov. sp. nov. (Proposed), a Novel Bacterium of the Pseudomonadaceae Family.</title>
        <authorList>
            <person name="Lauer A.C."/>
            <person name="Nicholson A.C."/>
            <person name="Humrighouse B.W."/>
            <person name="Emery B."/>
            <person name="Drobish A."/>
            <person name="Juieng P."/>
            <person name="Loparev V."/>
            <person name="McQuiston J.R."/>
        </authorList>
    </citation>
    <scope>NUCLEOTIDE SEQUENCE [LARGE SCALE GENOMIC DNA]</scope>
    <source>
        <strain evidence="2 4">E5571</strain>
    </source>
</reference>
<dbReference type="AlphaFoldDB" id="A0A0K1XEZ4"/>
<keyword evidence="3" id="KW-0238">DNA-binding</keyword>
<dbReference type="SUPFAM" id="SSF47781">
    <property type="entry name" value="RuvA domain 2-like"/>
    <property type="match status" value="1"/>
</dbReference>
<dbReference type="Pfam" id="PF12836">
    <property type="entry name" value="HHH_3"/>
    <property type="match status" value="1"/>
</dbReference>
<protein>
    <submittedName>
        <fullName evidence="3">ComEA family DNA-binding protein</fullName>
    </submittedName>
    <submittedName>
        <fullName evidence="2">Competence protein ComEA</fullName>
    </submittedName>
</protein>
<evidence type="ECO:0000313" key="2">
    <source>
        <dbReference type="EMBL" id="AKX59970.1"/>
    </source>
</evidence>
<dbReference type="EMBL" id="CP012365">
    <property type="protein sequence ID" value="AKX59970.1"/>
    <property type="molecule type" value="Genomic_DNA"/>
</dbReference>
<dbReference type="STRING" id="1697053.AKN87_10935"/>
<keyword evidence="1" id="KW-0732">Signal</keyword>
<accession>A0A0K1XEZ4</accession>
<feature type="signal peptide" evidence="1">
    <location>
        <begin position="1"/>
        <end position="23"/>
    </location>
</feature>
<dbReference type="Proteomes" id="UP001173465">
    <property type="component" value="Unassembled WGS sequence"/>
</dbReference>
<evidence type="ECO:0000313" key="3">
    <source>
        <dbReference type="EMBL" id="MDM1695440.1"/>
    </source>
</evidence>
<reference evidence="3" key="2">
    <citation type="submission" date="2020-06" db="EMBL/GenBank/DDBJ databases">
        <authorList>
            <person name="Dong N."/>
        </authorList>
    </citation>
    <scope>NUCLEOTIDE SEQUENCE</scope>
    <source>
        <strain evidence="3">DF46-2-2</strain>
    </source>
</reference>
<dbReference type="GO" id="GO:0015627">
    <property type="term" value="C:type II protein secretion system complex"/>
    <property type="evidence" value="ECO:0007669"/>
    <property type="project" value="TreeGrafter"/>
</dbReference>
<dbReference type="NCBIfam" id="TIGR00426">
    <property type="entry name" value="competence protein ComEA helix-hairpin-helix repeat region"/>
    <property type="match status" value="1"/>
</dbReference>
<dbReference type="InterPro" id="IPR051675">
    <property type="entry name" value="Endo/Exo/Phosphatase_dom_1"/>
</dbReference>
<dbReference type="PANTHER" id="PTHR21180:SF32">
    <property type="entry name" value="ENDONUCLEASE_EXONUCLEASE_PHOSPHATASE FAMILY DOMAIN-CONTAINING PROTEIN 1"/>
    <property type="match status" value="1"/>
</dbReference>
<dbReference type="GO" id="GO:0003677">
    <property type="term" value="F:DNA binding"/>
    <property type="evidence" value="ECO:0007669"/>
    <property type="project" value="UniProtKB-KW"/>
</dbReference>
<dbReference type="InterPro" id="IPR004509">
    <property type="entry name" value="Competence_ComEA_HhH"/>
</dbReference>
<dbReference type="PANTHER" id="PTHR21180">
    <property type="entry name" value="ENDONUCLEASE/EXONUCLEASE/PHOSPHATASE FAMILY DOMAIN-CONTAINING PROTEIN 1"/>
    <property type="match status" value="1"/>
</dbReference>
<sequence length="101" mass="10832">MKRLIQALLCSTLLGLTPALVLAEEPAPAVANTQQQTQTINLNQADAETLAKHLSGIGMAKAQAIIAYREANGPFEHIDELLEVKGIGNATLEKNRDKLSL</sequence>
<dbReference type="InterPro" id="IPR010994">
    <property type="entry name" value="RuvA_2-like"/>
</dbReference>
<dbReference type="EMBL" id="JACANB010000001">
    <property type="protein sequence ID" value="MDM1695440.1"/>
    <property type="molecule type" value="Genomic_DNA"/>
</dbReference>
<reference evidence="3" key="3">
    <citation type="journal article" date="2022" name="Sci. Total Environ.">
        <title>Prevalence, transmission, and molecular epidemiology of tet(X)-positive bacteria among humans, animals, and environmental niches in China: An epidemiological, and genomic-based study.</title>
        <authorList>
            <person name="Dong N."/>
            <person name="Zeng Y."/>
            <person name="Cai C."/>
            <person name="Sun C."/>
            <person name="Lu J."/>
            <person name="Liu C."/>
            <person name="Zhou H."/>
            <person name="Sun Q."/>
            <person name="Shu L."/>
            <person name="Wang H."/>
            <person name="Wang Y."/>
            <person name="Wang S."/>
            <person name="Wu C."/>
            <person name="Chan E.W."/>
            <person name="Chen G."/>
            <person name="Shen Z."/>
            <person name="Chen S."/>
            <person name="Zhang R."/>
        </authorList>
    </citation>
    <scope>NUCLEOTIDE SEQUENCE</scope>
    <source>
        <strain evidence="3">DF46-2-2</strain>
    </source>
</reference>
<feature type="chain" id="PRO_5005472044" evidence="1">
    <location>
        <begin position="24"/>
        <end position="101"/>
    </location>
</feature>
<evidence type="ECO:0000313" key="4">
    <source>
        <dbReference type="Proteomes" id="UP000063953"/>
    </source>
</evidence>
<proteinExistence type="predicted"/>
<dbReference type="Gene3D" id="1.10.150.280">
    <property type="entry name" value="AF1531-like domain"/>
    <property type="match status" value="1"/>
</dbReference>
<evidence type="ECO:0000256" key="1">
    <source>
        <dbReference type="SAM" id="SignalP"/>
    </source>
</evidence>
<name>A0A0K1XEZ4_9GAMM</name>
<dbReference type="OrthoDB" id="7510573at2"/>